<dbReference type="PRINTS" id="PR01609">
    <property type="entry name" value="CD36FAMILY"/>
</dbReference>
<evidence type="ECO:0000256" key="3">
    <source>
        <dbReference type="ARBA" id="ARBA00010532"/>
    </source>
</evidence>
<evidence type="ECO:0000313" key="15">
    <source>
        <dbReference type="Proteomes" id="UP000281553"/>
    </source>
</evidence>
<evidence type="ECO:0000256" key="6">
    <source>
        <dbReference type="ARBA" id="ARBA00022989"/>
    </source>
</evidence>
<evidence type="ECO:0000256" key="11">
    <source>
        <dbReference type="ARBA" id="ARBA00040821"/>
    </source>
</evidence>
<dbReference type="GO" id="GO:0005044">
    <property type="term" value="F:scavenger receptor activity"/>
    <property type="evidence" value="ECO:0007669"/>
    <property type="project" value="TreeGrafter"/>
</dbReference>
<dbReference type="PANTHER" id="PTHR11923">
    <property type="entry name" value="SCAVENGER RECEPTOR CLASS B TYPE-1 SR-B1"/>
    <property type="match status" value="1"/>
</dbReference>
<keyword evidence="15" id="KW-1185">Reference proteome</keyword>
<dbReference type="Proteomes" id="UP000281553">
    <property type="component" value="Unassembled WGS sequence"/>
</dbReference>
<evidence type="ECO:0000256" key="12">
    <source>
        <dbReference type="ARBA" id="ARBA00042244"/>
    </source>
</evidence>
<evidence type="ECO:0000256" key="5">
    <source>
        <dbReference type="ARBA" id="ARBA00022692"/>
    </source>
</evidence>
<dbReference type="GO" id="GO:0005901">
    <property type="term" value="C:caveola"/>
    <property type="evidence" value="ECO:0007669"/>
    <property type="project" value="UniProtKB-SubCell"/>
</dbReference>
<gene>
    <name evidence="14" type="ORF">DILT_LOCUS5146</name>
</gene>
<keyword evidence="9" id="KW-0675">Receptor</keyword>
<evidence type="ECO:0000256" key="10">
    <source>
        <dbReference type="ARBA" id="ARBA00023180"/>
    </source>
</evidence>
<keyword evidence="4" id="KW-1003">Cell membrane</keyword>
<evidence type="ECO:0000256" key="1">
    <source>
        <dbReference type="ARBA" id="ARBA00004189"/>
    </source>
</evidence>
<keyword evidence="5 13" id="KW-0812">Transmembrane</keyword>
<protein>
    <recommendedName>
        <fullName evidence="11">Scavenger receptor class B member 1</fullName>
    </recommendedName>
    <alternativeName>
        <fullName evidence="12">SR-BI</fullName>
    </alternativeName>
</protein>
<comment type="subcellular location">
    <subcellularLocation>
        <location evidence="2">Cell membrane</location>
        <topology evidence="2">Multi-pass membrane protein</topology>
    </subcellularLocation>
    <subcellularLocation>
        <location evidence="1">Membrane</location>
        <location evidence="1">Caveola</location>
        <topology evidence="1">Multi-pass membrane protein</topology>
    </subcellularLocation>
</comment>
<evidence type="ECO:0000313" key="14">
    <source>
        <dbReference type="EMBL" id="VDN09315.1"/>
    </source>
</evidence>
<evidence type="ECO:0000256" key="13">
    <source>
        <dbReference type="SAM" id="Phobius"/>
    </source>
</evidence>
<evidence type="ECO:0000256" key="4">
    <source>
        <dbReference type="ARBA" id="ARBA00022475"/>
    </source>
</evidence>
<evidence type="ECO:0000256" key="7">
    <source>
        <dbReference type="ARBA" id="ARBA00023136"/>
    </source>
</evidence>
<dbReference type="Pfam" id="PF01130">
    <property type="entry name" value="CD36"/>
    <property type="match status" value="1"/>
</dbReference>
<dbReference type="OrthoDB" id="18585at2759"/>
<comment type="similarity">
    <text evidence="3">Belongs to the CD36 family.</text>
</comment>
<accession>A0A3P7KWC2</accession>
<evidence type="ECO:0000256" key="9">
    <source>
        <dbReference type="ARBA" id="ARBA00023170"/>
    </source>
</evidence>
<dbReference type="InterPro" id="IPR002159">
    <property type="entry name" value="CD36_fam"/>
</dbReference>
<keyword evidence="7 13" id="KW-0472">Membrane</keyword>
<evidence type="ECO:0000256" key="2">
    <source>
        <dbReference type="ARBA" id="ARBA00004651"/>
    </source>
</evidence>
<keyword evidence="10" id="KW-0325">Glycoprotein</keyword>
<dbReference type="AlphaFoldDB" id="A0A3P7KWC2"/>
<reference evidence="14 15" key="1">
    <citation type="submission" date="2018-11" db="EMBL/GenBank/DDBJ databases">
        <authorList>
            <consortium name="Pathogen Informatics"/>
        </authorList>
    </citation>
    <scope>NUCLEOTIDE SEQUENCE [LARGE SCALE GENOMIC DNA]</scope>
</reference>
<sequence>MMRKQSKKCLIIIAVFAVICALLTAGFLWILLNFEGIVDKKLAESIAIKPGSAVYSNWVSPDTPVLFSIYLFNITNRKEILAGQKPRVQEIGPYVYREKREKTNISFADDYSNVTFNLRITYFLDRNLSVGDPDKDRFVGLSVPFVVS</sequence>
<dbReference type="GO" id="GO:0005737">
    <property type="term" value="C:cytoplasm"/>
    <property type="evidence" value="ECO:0007669"/>
    <property type="project" value="TreeGrafter"/>
</dbReference>
<feature type="transmembrane region" description="Helical" evidence="13">
    <location>
        <begin position="9"/>
        <end position="32"/>
    </location>
</feature>
<proteinExistence type="inferred from homology"/>
<dbReference type="EMBL" id="UYRU01046792">
    <property type="protein sequence ID" value="VDN09315.1"/>
    <property type="molecule type" value="Genomic_DNA"/>
</dbReference>
<evidence type="ECO:0000256" key="8">
    <source>
        <dbReference type="ARBA" id="ARBA00023157"/>
    </source>
</evidence>
<keyword evidence="8" id="KW-1015">Disulfide bond</keyword>
<organism evidence="14 15">
    <name type="scientific">Dibothriocephalus latus</name>
    <name type="common">Fish tapeworm</name>
    <name type="synonym">Diphyllobothrium latum</name>
    <dbReference type="NCBI Taxonomy" id="60516"/>
    <lineage>
        <taxon>Eukaryota</taxon>
        <taxon>Metazoa</taxon>
        <taxon>Spiralia</taxon>
        <taxon>Lophotrochozoa</taxon>
        <taxon>Platyhelminthes</taxon>
        <taxon>Cestoda</taxon>
        <taxon>Eucestoda</taxon>
        <taxon>Diphyllobothriidea</taxon>
        <taxon>Diphyllobothriidae</taxon>
        <taxon>Dibothriocephalus</taxon>
    </lineage>
</organism>
<name>A0A3P7KWC2_DIBLA</name>
<dbReference type="PANTHER" id="PTHR11923:SF110">
    <property type="entry name" value="SCAVENGER RECEPTOR CLASS B MEMBER 1"/>
    <property type="match status" value="1"/>
</dbReference>
<keyword evidence="6 13" id="KW-1133">Transmembrane helix</keyword>